<protein>
    <submittedName>
        <fullName evidence="2">Uncharacterized protein</fullName>
    </submittedName>
</protein>
<evidence type="ECO:0000256" key="1">
    <source>
        <dbReference type="SAM" id="MobiDB-lite"/>
    </source>
</evidence>
<name>A0A229UXM8_9BACL</name>
<dbReference type="OrthoDB" id="2614893at2"/>
<dbReference type="RefSeq" id="WP_094013340.1">
    <property type="nucleotide sequence ID" value="NZ_NMQW01000002.1"/>
</dbReference>
<evidence type="ECO:0000313" key="3">
    <source>
        <dbReference type="Proteomes" id="UP000215509"/>
    </source>
</evidence>
<dbReference type="EMBL" id="NMQW01000002">
    <property type="protein sequence ID" value="OXM88093.1"/>
    <property type="molecule type" value="Genomic_DNA"/>
</dbReference>
<organism evidence="2 3">
    <name type="scientific">Paenibacillus rigui</name>
    <dbReference type="NCBI Taxonomy" id="554312"/>
    <lineage>
        <taxon>Bacteria</taxon>
        <taxon>Bacillati</taxon>
        <taxon>Bacillota</taxon>
        <taxon>Bacilli</taxon>
        <taxon>Bacillales</taxon>
        <taxon>Paenibacillaceae</taxon>
        <taxon>Paenibacillus</taxon>
    </lineage>
</organism>
<dbReference type="Proteomes" id="UP000215509">
    <property type="component" value="Unassembled WGS sequence"/>
</dbReference>
<reference evidence="2 3" key="1">
    <citation type="submission" date="2017-07" db="EMBL/GenBank/DDBJ databases">
        <title>Genome sequencing and assembly of Paenibacillus rigui.</title>
        <authorList>
            <person name="Mayilraj S."/>
        </authorList>
    </citation>
    <scope>NUCLEOTIDE SEQUENCE [LARGE SCALE GENOMIC DNA]</scope>
    <source>
        <strain evidence="2 3">JCM 16352</strain>
    </source>
</reference>
<feature type="compositionally biased region" description="Basic and acidic residues" evidence="1">
    <location>
        <begin position="50"/>
        <end position="60"/>
    </location>
</feature>
<proteinExistence type="predicted"/>
<evidence type="ECO:0000313" key="2">
    <source>
        <dbReference type="EMBL" id="OXM88093.1"/>
    </source>
</evidence>
<dbReference type="AlphaFoldDB" id="A0A229UXM8"/>
<keyword evidence="3" id="KW-1185">Reference proteome</keyword>
<comment type="caution">
    <text evidence="2">The sequence shown here is derived from an EMBL/GenBank/DDBJ whole genome shotgun (WGS) entry which is preliminary data.</text>
</comment>
<accession>A0A229UXM8</accession>
<sequence length="115" mass="12454">MKFGSFLLGGLVGAAAVVYFNNKSKSMLLSAFTSNNQSLGHVMDKAKDRFTDQSAEDKAKSKAAANTSFKKDDPFNTAGGGLEKVKDIVKEDPQLKSTVNEILAENDQKEVHTIQ</sequence>
<gene>
    <name evidence="2" type="ORF">CF651_03115</name>
</gene>
<feature type="region of interest" description="Disordered" evidence="1">
    <location>
        <begin position="50"/>
        <end position="76"/>
    </location>
</feature>